<feature type="transmembrane region" description="Helical" evidence="7">
    <location>
        <begin position="302"/>
        <end position="322"/>
    </location>
</feature>
<comment type="similarity">
    <text evidence="2 6">Belongs to the major facilitator superfamily. Proton-dependent oligopeptide transporter (POT/PTR) (TC 2.A.17) family.</text>
</comment>
<evidence type="ECO:0000256" key="5">
    <source>
        <dbReference type="ARBA" id="ARBA00023136"/>
    </source>
</evidence>
<dbReference type="PROSITE" id="PS01023">
    <property type="entry name" value="PTR2_2"/>
    <property type="match status" value="1"/>
</dbReference>
<keyword evidence="6" id="KW-0813">Transport</keyword>
<organism evidence="8 9">
    <name type="scientific">Spinacia oleracea</name>
    <name type="common">Spinach</name>
    <dbReference type="NCBI Taxonomy" id="3562"/>
    <lineage>
        <taxon>Eukaryota</taxon>
        <taxon>Viridiplantae</taxon>
        <taxon>Streptophyta</taxon>
        <taxon>Embryophyta</taxon>
        <taxon>Tracheophyta</taxon>
        <taxon>Spermatophyta</taxon>
        <taxon>Magnoliopsida</taxon>
        <taxon>eudicotyledons</taxon>
        <taxon>Gunneridae</taxon>
        <taxon>Pentapetalae</taxon>
        <taxon>Caryophyllales</taxon>
        <taxon>Chenopodiaceae</taxon>
        <taxon>Chenopodioideae</taxon>
        <taxon>Anserineae</taxon>
        <taxon>Spinacia</taxon>
    </lineage>
</organism>
<keyword evidence="4 7" id="KW-1133">Transmembrane helix</keyword>
<feature type="transmembrane region" description="Helical" evidence="7">
    <location>
        <begin position="90"/>
        <end position="109"/>
    </location>
</feature>
<sequence length="461" mass="50840">MSLLQEMLTTGQGMCTMVLSASVPAFKPVDCLGSICPSATPAQSGVLFVGLYLIALGTGGIKPCVSSFGADQFDDTDPSERAKKGSFFNWFYFFINIGSLISSTLVVWIQENVGWDIGFGIPALFMGIAIASFFSGTPLYRFQKPGGSPLTRMCQVVVASLQNRKLDVPQDTTLLYETPEKLSAIGGTRKLEHSEDLKFLDKASVLSDSDDKWRIEELKLLIRMIPIWATGIVFSAVYAQMATLFIEQGMVMDRRVGTFTIPAASLSTFDVISVIFWVPVYDKFLIPRVRKITGNERGFSNLQRMGIGLFISILAMVSAALVEIRRLQIAEELGLINEHVPVPLSIFWQIPQFFLVGAAEVFTFIGQLEFFYDQSPDAMRSLCSAFSLLTTSLGNYLSSLILIIVTSITTAGGKPGWIPDNLNKGRLYNFFWLLAGLSFFNLLVYVFCAIKYKQKNASASG</sequence>
<feature type="transmembrane region" description="Helical" evidence="7">
    <location>
        <begin position="220"/>
        <end position="239"/>
    </location>
</feature>
<keyword evidence="3 6" id="KW-0812">Transmembrane</keyword>
<dbReference type="GeneID" id="110783492"/>
<dbReference type="SUPFAM" id="SSF103473">
    <property type="entry name" value="MFS general substrate transporter"/>
    <property type="match status" value="1"/>
</dbReference>
<evidence type="ECO:0000256" key="3">
    <source>
        <dbReference type="ARBA" id="ARBA00022692"/>
    </source>
</evidence>
<evidence type="ECO:0000256" key="6">
    <source>
        <dbReference type="RuleBase" id="RU003755"/>
    </source>
</evidence>
<evidence type="ECO:0000313" key="9">
    <source>
        <dbReference type="RefSeq" id="XP_021843525.2"/>
    </source>
</evidence>
<feature type="transmembrane region" description="Helical" evidence="7">
    <location>
        <begin position="115"/>
        <end position="134"/>
    </location>
</feature>
<feature type="transmembrane region" description="Helical" evidence="7">
    <location>
        <begin position="386"/>
        <end position="410"/>
    </location>
</feature>
<evidence type="ECO:0000256" key="7">
    <source>
        <dbReference type="SAM" id="Phobius"/>
    </source>
</evidence>
<protein>
    <submittedName>
        <fullName evidence="9">Protein NRT1/ PTR FAMILY 8.3 isoform X2</fullName>
    </submittedName>
</protein>
<dbReference type="Gene3D" id="1.20.1250.20">
    <property type="entry name" value="MFS general substrate transporter like domains"/>
    <property type="match status" value="1"/>
</dbReference>
<dbReference type="GO" id="GO:0022857">
    <property type="term" value="F:transmembrane transporter activity"/>
    <property type="evidence" value="ECO:0007669"/>
    <property type="project" value="InterPro"/>
</dbReference>
<keyword evidence="5 7" id="KW-0472">Membrane</keyword>
<dbReference type="Proteomes" id="UP000813463">
    <property type="component" value="Chromosome 3"/>
</dbReference>
<dbReference type="InterPro" id="IPR000109">
    <property type="entry name" value="POT_fam"/>
</dbReference>
<evidence type="ECO:0000256" key="1">
    <source>
        <dbReference type="ARBA" id="ARBA00004141"/>
    </source>
</evidence>
<evidence type="ECO:0000256" key="2">
    <source>
        <dbReference type="ARBA" id="ARBA00005982"/>
    </source>
</evidence>
<comment type="subcellular location">
    <subcellularLocation>
        <location evidence="1 6">Membrane</location>
        <topology evidence="1 6">Multi-pass membrane protein</topology>
    </subcellularLocation>
</comment>
<name>A0A9R0JR49_SPIOL</name>
<gene>
    <name evidence="9" type="primary">LOC110783492</name>
</gene>
<dbReference type="GO" id="GO:0016020">
    <property type="term" value="C:membrane"/>
    <property type="evidence" value="ECO:0007669"/>
    <property type="project" value="UniProtKB-SubCell"/>
</dbReference>
<accession>A0A9R0JR49</accession>
<feature type="transmembrane region" description="Helical" evidence="7">
    <location>
        <begin position="342"/>
        <end position="365"/>
    </location>
</feature>
<dbReference type="InterPro" id="IPR036259">
    <property type="entry name" value="MFS_trans_sf"/>
</dbReference>
<feature type="transmembrane region" description="Helical" evidence="7">
    <location>
        <begin position="259"/>
        <end position="281"/>
    </location>
</feature>
<dbReference type="RefSeq" id="XP_021843525.2">
    <property type="nucleotide sequence ID" value="XM_021987833.2"/>
</dbReference>
<feature type="transmembrane region" description="Helical" evidence="7">
    <location>
        <begin position="430"/>
        <end position="450"/>
    </location>
</feature>
<reference evidence="9" key="2">
    <citation type="submission" date="2025-08" db="UniProtKB">
        <authorList>
            <consortium name="RefSeq"/>
        </authorList>
    </citation>
    <scope>IDENTIFICATION</scope>
    <source>
        <tissue evidence="9">Leaf</tissue>
    </source>
</reference>
<proteinExistence type="inferred from homology"/>
<dbReference type="GO" id="GO:0006857">
    <property type="term" value="P:oligopeptide transport"/>
    <property type="evidence" value="ECO:0007669"/>
    <property type="project" value="InterPro"/>
</dbReference>
<keyword evidence="8" id="KW-1185">Reference proteome</keyword>
<dbReference type="Pfam" id="PF00854">
    <property type="entry name" value="PTR2"/>
    <property type="match status" value="1"/>
</dbReference>
<dbReference type="AlphaFoldDB" id="A0A9R0JR49"/>
<reference evidence="8" key="1">
    <citation type="journal article" date="2021" name="Nat. Commun.">
        <title>Genomic analyses provide insights into spinach domestication and the genetic basis of agronomic traits.</title>
        <authorList>
            <person name="Cai X."/>
            <person name="Sun X."/>
            <person name="Xu C."/>
            <person name="Sun H."/>
            <person name="Wang X."/>
            <person name="Ge C."/>
            <person name="Zhang Z."/>
            <person name="Wang Q."/>
            <person name="Fei Z."/>
            <person name="Jiao C."/>
            <person name="Wang Q."/>
        </authorList>
    </citation>
    <scope>NUCLEOTIDE SEQUENCE [LARGE SCALE GENOMIC DNA]</scope>
    <source>
        <strain evidence="8">cv. Varoflay</strain>
    </source>
</reference>
<dbReference type="InterPro" id="IPR018456">
    <property type="entry name" value="PTR2_symporter_CS"/>
</dbReference>
<evidence type="ECO:0000313" key="8">
    <source>
        <dbReference type="Proteomes" id="UP000813463"/>
    </source>
</evidence>
<dbReference type="PANTHER" id="PTHR11654">
    <property type="entry name" value="OLIGOPEPTIDE TRANSPORTER-RELATED"/>
    <property type="match status" value="1"/>
</dbReference>
<evidence type="ECO:0000256" key="4">
    <source>
        <dbReference type="ARBA" id="ARBA00022989"/>
    </source>
</evidence>